<accession>A0A0F9D4Y1</accession>
<dbReference type="PANTHER" id="PTHR33375">
    <property type="entry name" value="CHROMOSOME-PARTITIONING PROTEIN PARB-RELATED"/>
    <property type="match status" value="1"/>
</dbReference>
<comment type="caution">
    <text evidence="2">The sequence shown here is derived from an EMBL/GenBank/DDBJ whole genome shotgun (WGS) entry which is preliminary data.</text>
</comment>
<dbReference type="GO" id="GO:0007059">
    <property type="term" value="P:chromosome segregation"/>
    <property type="evidence" value="ECO:0007669"/>
    <property type="project" value="TreeGrafter"/>
</dbReference>
<dbReference type="InterPro" id="IPR050336">
    <property type="entry name" value="Chromosome_partition/occlusion"/>
</dbReference>
<dbReference type="AlphaFoldDB" id="A0A0F9D4Y1"/>
<organism evidence="2">
    <name type="scientific">marine sediment metagenome</name>
    <dbReference type="NCBI Taxonomy" id="412755"/>
    <lineage>
        <taxon>unclassified sequences</taxon>
        <taxon>metagenomes</taxon>
        <taxon>ecological metagenomes</taxon>
    </lineage>
</organism>
<dbReference type="GO" id="GO:0003677">
    <property type="term" value="F:DNA binding"/>
    <property type="evidence" value="ECO:0007669"/>
    <property type="project" value="InterPro"/>
</dbReference>
<dbReference type="PANTHER" id="PTHR33375:SF1">
    <property type="entry name" value="CHROMOSOME-PARTITIONING PROTEIN PARB-RELATED"/>
    <property type="match status" value="1"/>
</dbReference>
<dbReference type="Gene3D" id="1.10.10.2830">
    <property type="match status" value="1"/>
</dbReference>
<sequence>MVENIPLTQLRENTYNPRKHFDDARMNELEKSIKNQGVIQAVTVRPLEELNEKEEEIYEVVAGTRRFKVCKALGLKSIPAMILPLTDEEAKLLSITENLERADLTPMEEARAFADYLGWIEQNAFEGKHQNGVSE</sequence>
<dbReference type="NCBIfam" id="TIGR00180">
    <property type="entry name" value="parB_part"/>
    <property type="match status" value="1"/>
</dbReference>
<evidence type="ECO:0000313" key="2">
    <source>
        <dbReference type="EMBL" id="KKL56649.1"/>
    </source>
</evidence>
<dbReference type="SMART" id="SM00470">
    <property type="entry name" value="ParB"/>
    <property type="match status" value="1"/>
</dbReference>
<dbReference type="InterPro" id="IPR036086">
    <property type="entry name" value="ParB/Sulfiredoxin_sf"/>
</dbReference>
<dbReference type="EMBL" id="LAZR01030423">
    <property type="protein sequence ID" value="KKL56649.1"/>
    <property type="molecule type" value="Genomic_DNA"/>
</dbReference>
<proteinExistence type="predicted"/>
<protein>
    <recommendedName>
        <fullName evidence="1">ParB-like N-terminal domain-containing protein</fullName>
    </recommendedName>
</protein>
<reference evidence="2" key="1">
    <citation type="journal article" date="2015" name="Nature">
        <title>Complex archaea that bridge the gap between prokaryotes and eukaryotes.</title>
        <authorList>
            <person name="Spang A."/>
            <person name="Saw J.H."/>
            <person name="Jorgensen S.L."/>
            <person name="Zaremba-Niedzwiedzka K."/>
            <person name="Martijn J."/>
            <person name="Lind A.E."/>
            <person name="van Eijk R."/>
            <person name="Schleper C."/>
            <person name="Guy L."/>
            <person name="Ettema T.J."/>
        </authorList>
    </citation>
    <scope>NUCLEOTIDE SEQUENCE</scope>
</reference>
<dbReference type="GO" id="GO:0005694">
    <property type="term" value="C:chromosome"/>
    <property type="evidence" value="ECO:0007669"/>
    <property type="project" value="TreeGrafter"/>
</dbReference>
<feature type="non-terminal residue" evidence="2">
    <location>
        <position position="135"/>
    </location>
</feature>
<gene>
    <name evidence="2" type="ORF">LCGC14_2243310</name>
</gene>
<dbReference type="InterPro" id="IPR003115">
    <property type="entry name" value="ParB_N"/>
</dbReference>
<dbReference type="InterPro" id="IPR004437">
    <property type="entry name" value="ParB/RepB/Spo0J"/>
</dbReference>
<evidence type="ECO:0000259" key="1">
    <source>
        <dbReference type="SMART" id="SM00470"/>
    </source>
</evidence>
<dbReference type="Pfam" id="PF02195">
    <property type="entry name" value="ParB_N"/>
    <property type="match status" value="1"/>
</dbReference>
<feature type="domain" description="ParB-like N-terminal" evidence="1">
    <location>
        <begin position="3"/>
        <end position="99"/>
    </location>
</feature>
<dbReference type="Gene3D" id="3.90.1530.30">
    <property type="match status" value="1"/>
</dbReference>
<dbReference type="SUPFAM" id="SSF110849">
    <property type="entry name" value="ParB/Sulfiredoxin"/>
    <property type="match status" value="1"/>
</dbReference>
<name>A0A0F9D4Y1_9ZZZZ</name>